<keyword evidence="4" id="KW-0223">Dioxygenase</keyword>
<reference evidence="8" key="1">
    <citation type="submission" date="2022-11" db="UniProtKB">
        <authorList>
            <consortium name="EnsemblMetazoa"/>
        </authorList>
    </citation>
    <scope>IDENTIFICATION</scope>
</reference>
<evidence type="ECO:0000256" key="3">
    <source>
        <dbReference type="ARBA" id="ARBA00022896"/>
    </source>
</evidence>
<dbReference type="InterPro" id="IPR044862">
    <property type="entry name" value="Pro_4_hyd_alph_FE2OG_OXY"/>
</dbReference>
<accession>A0A914AWB9</accession>
<comment type="cofactor">
    <cofactor evidence="1">
        <name>L-ascorbate</name>
        <dbReference type="ChEBI" id="CHEBI:38290"/>
    </cofactor>
</comment>
<keyword evidence="3" id="KW-0847">Vitamin C</keyword>
<evidence type="ECO:0000313" key="9">
    <source>
        <dbReference type="Proteomes" id="UP000887568"/>
    </source>
</evidence>
<dbReference type="SUPFAM" id="SSF51197">
    <property type="entry name" value="Clavaminate synthase-like"/>
    <property type="match status" value="1"/>
</dbReference>
<dbReference type="GO" id="GO:0031418">
    <property type="term" value="F:L-ascorbic acid binding"/>
    <property type="evidence" value="ECO:0007669"/>
    <property type="project" value="UniProtKB-KW"/>
</dbReference>
<dbReference type="OMA" id="YEDTRKC"/>
<protein>
    <recommendedName>
        <fullName evidence="7">Prolyl 4-hydroxylase alpha subunit domain-containing protein</fullName>
    </recommendedName>
</protein>
<dbReference type="AlphaFoldDB" id="A0A914AWB9"/>
<keyword evidence="9" id="KW-1185">Reference proteome</keyword>
<evidence type="ECO:0000256" key="1">
    <source>
        <dbReference type="ARBA" id="ARBA00001961"/>
    </source>
</evidence>
<dbReference type="EnsemblMetazoa" id="XM_038212070.1">
    <property type="protein sequence ID" value="XP_038067998.1"/>
    <property type="gene ID" value="LOC119737609"/>
</dbReference>
<feature type="domain" description="Prolyl 4-hydroxylase alpha subunit" evidence="7">
    <location>
        <begin position="41"/>
        <end position="220"/>
    </location>
</feature>
<evidence type="ECO:0000313" key="8">
    <source>
        <dbReference type="EnsemblMetazoa" id="XP_038067998.1"/>
    </source>
</evidence>
<evidence type="ECO:0000256" key="4">
    <source>
        <dbReference type="ARBA" id="ARBA00022964"/>
    </source>
</evidence>
<organism evidence="8 9">
    <name type="scientific">Patiria miniata</name>
    <name type="common">Bat star</name>
    <name type="synonym">Asterina miniata</name>
    <dbReference type="NCBI Taxonomy" id="46514"/>
    <lineage>
        <taxon>Eukaryota</taxon>
        <taxon>Metazoa</taxon>
        <taxon>Echinodermata</taxon>
        <taxon>Eleutherozoa</taxon>
        <taxon>Asterozoa</taxon>
        <taxon>Asteroidea</taxon>
        <taxon>Valvatacea</taxon>
        <taxon>Valvatida</taxon>
        <taxon>Asterinidae</taxon>
        <taxon>Patiria</taxon>
    </lineage>
</organism>
<proteinExistence type="predicted"/>
<keyword evidence="6" id="KW-0408">Iron</keyword>
<dbReference type="GO" id="GO:0004656">
    <property type="term" value="F:procollagen-proline 4-dioxygenase activity"/>
    <property type="evidence" value="ECO:0007669"/>
    <property type="project" value="TreeGrafter"/>
</dbReference>
<dbReference type="GeneID" id="119737609"/>
<dbReference type="RefSeq" id="XP_038067998.1">
    <property type="nucleotide sequence ID" value="XM_038212070.1"/>
</dbReference>
<keyword evidence="2" id="KW-0479">Metal-binding</keyword>
<evidence type="ECO:0000259" key="7">
    <source>
        <dbReference type="SMART" id="SM00702"/>
    </source>
</evidence>
<dbReference type="Pfam" id="PF13640">
    <property type="entry name" value="2OG-FeII_Oxy_3"/>
    <property type="match status" value="1"/>
</dbReference>
<keyword evidence="5" id="KW-0560">Oxidoreductase</keyword>
<dbReference type="PANTHER" id="PTHR10869">
    <property type="entry name" value="PROLYL 4-HYDROXYLASE ALPHA SUBUNIT"/>
    <property type="match status" value="1"/>
</dbReference>
<dbReference type="GO" id="GO:0005506">
    <property type="term" value="F:iron ion binding"/>
    <property type="evidence" value="ECO:0007669"/>
    <property type="project" value="InterPro"/>
</dbReference>
<evidence type="ECO:0000256" key="5">
    <source>
        <dbReference type="ARBA" id="ARBA00023002"/>
    </source>
</evidence>
<evidence type="ECO:0000256" key="6">
    <source>
        <dbReference type="ARBA" id="ARBA00023004"/>
    </source>
</evidence>
<evidence type="ECO:0000256" key="2">
    <source>
        <dbReference type="ARBA" id="ARBA00022723"/>
    </source>
</evidence>
<dbReference type="GO" id="GO:0005783">
    <property type="term" value="C:endoplasmic reticulum"/>
    <property type="evidence" value="ECO:0007669"/>
    <property type="project" value="TreeGrafter"/>
</dbReference>
<dbReference type="InterPro" id="IPR006620">
    <property type="entry name" value="Pro_4_hyd_alph"/>
</dbReference>
<sequence length="236" mass="27329">MASDMETVDLTRTLKVLSKNSKRPRPVKTNIIPPGAKEGEKTAFFLDNVFTKEECKELIRRSEEKGYEQALVNIGGGRQKLMLSARNNQRCLIDSTELVDAFWERLAEFIPQPFYGYKALGLNERLRFLRYDPGEYFKPHFDGSYERKNGEHSMVTVQIYLNEGFKGGSTTFLPYFNSDDDPPVECVPKIGRVLIFEHRLYHEGSMLKDGRKYAIRTDVMYSSEKQDDVEHEDPYC</sequence>
<dbReference type="OrthoDB" id="69177at2759"/>
<name>A0A914AWB9_PATMI</name>
<dbReference type="PANTHER" id="PTHR10869:SF241">
    <property type="entry name" value="FE2OG DIOXYGENASE DOMAIN-CONTAINING PROTEIN"/>
    <property type="match status" value="1"/>
</dbReference>
<dbReference type="SMART" id="SM00702">
    <property type="entry name" value="P4Hc"/>
    <property type="match status" value="1"/>
</dbReference>
<dbReference type="InterPro" id="IPR045054">
    <property type="entry name" value="P4HA-like"/>
</dbReference>
<dbReference type="Proteomes" id="UP000887568">
    <property type="component" value="Unplaced"/>
</dbReference>
<dbReference type="Gene3D" id="2.60.120.620">
    <property type="entry name" value="q2cbj1_9rhob like domain"/>
    <property type="match status" value="1"/>
</dbReference>